<keyword evidence="3" id="KW-1185">Reference proteome</keyword>
<feature type="signal peptide" evidence="1">
    <location>
        <begin position="1"/>
        <end position="19"/>
    </location>
</feature>
<reference evidence="2" key="1">
    <citation type="journal article" date="2013" name="Genome Announc.">
        <title>Draft Genome Sequence of Agarivorans albus Strain MKT 106T, an Agarolytic Marine Bacterium.</title>
        <authorList>
            <person name="Yasuike M."/>
            <person name="Nakamura Y."/>
            <person name="Kai W."/>
            <person name="Fujiwara A."/>
            <person name="Fukui Y."/>
            <person name="Satomi M."/>
            <person name="Sano M."/>
        </authorList>
    </citation>
    <scope>NUCLEOTIDE SEQUENCE [LARGE SCALE GENOMIC DNA]</scope>
</reference>
<organism evidence="2 3">
    <name type="scientific">Agarivorans albus MKT 106</name>
    <dbReference type="NCBI Taxonomy" id="1331007"/>
    <lineage>
        <taxon>Bacteria</taxon>
        <taxon>Pseudomonadati</taxon>
        <taxon>Pseudomonadota</taxon>
        <taxon>Gammaproteobacteria</taxon>
        <taxon>Alteromonadales</taxon>
        <taxon>Alteromonadaceae</taxon>
        <taxon>Agarivorans</taxon>
    </lineage>
</organism>
<dbReference type="EMBL" id="BARX01000011">
    <property type="protein sequence ID" value="GAD01807.1"/>
    <property type="molecule type" value="Genomic_DNA"/>
</dbReference>
<dbReference type="STRING" id="1331007.AALB_1887"/>
<keyword evidence="1" id="KW-0732">Signal</keyword>
<gene>
    <name evidence="2" type="ORF">AALB_1887</name>
</gene>
<evidence type="ECO:0000256" key="1">
    <source>
        <dbReference type="SAM" id="SignalP"/>
    </source>
</evidence>
<dbReference type="AlphaFoldDB" id="R9PKD5"/>
<comment type="caution">
    <text evidence="2">The sequence shown here is derived from an EMBL/GenBank/DDBJ whole genome shotgun (WGS) entry which is preliminary data.</text>
</comment>
<accession>R9PKD5</accession>
<dbReference type="Proteomes" id="UP000014461">
    <property type="component" value="Unassembled WGS sequence"/>
</dbReference>
<feature type="chain" id="PRO_5004478689" description="Bacterial surface antigen (D15) domain-containing protein" evidence="1">
    <location>
        <begin position="20"/>
        <end position="398"/>
    </location>
</feature>
<dbReference type="Gene3D" id="2.40.160.50">
    <property type="entry name" value="membrane protein fhac: a member of the omp85/tpsb transporter family"/>
    <property type="match status" value="1"/>
</dbReference>
<evidence type="ECO:0008006" key="4">
    <source>
        <dbReference type="Google" id="ProtNLM"/>
    </source>
</evidence>
<sequence length="398" mass="45228">MKACWLFAALFTGSFNLLADEDRINVYDVEAVNNGTETVVIPIIGAMESTGLLAGSVVTVTGVGQPQAQVVGFGAYSVNNSYISYLGYFNLGLTERWTMDISGLQAEFMDTQMFIGERPDDPIDVPNDASYLQRDWLLTFRYLLSESHQQAYKAPLLGLPTRHEYTARTVFEVEPFYRSRDFRSDYVSNVEGKTAGVQFTLDHDARNYTPSPNAGHHSYARLIRDWGNAERASYTRLEAQQVNYFDLGNTSWTRQQSLSLTAYISDIPTWDKNDPNSQPAWFAQSVLGGGDRMRGYADDYFNDRSAVFYAAEYRMIPSWQPQTSAPFIRNYNFPWWQFAVFAEMGKVEDQLDIAKLHQNMNWSAGFGARIFIENIVARADLGFSKDDSIFRFTVNQPF</sequence>
<proteinExistence type="predicted"/>
<protein>
    <recommendedName>
        <fullName evidence="4">Bacterial surface antigen (D15) domain-containing protein</fullName>
    </recommendedName>
</protein>
<evidence type="ECO:0000313" key="2">
    <source>
        <dbReference type="EMBL" id="GAD01807.1"/>
    </source>
</evidence>
<name>R9PKD5_AGAAL</name>
<evidence type="ECO:0000313" key="3">
    <source>
        <dbReference type="Proteomes" id="UP000014461"/>
    </source>
</evidence>
<dbReference type="OrthoDB" id="6189026at2"/>